<feature type="compositionally biased region" description="Acidic residues" evidence="1">
    <location>
        <begin position="787"/>
        <end position="800"/>
    </location>
</feature>
<sequence>MYSINGYVFNNLQMKLCQNQVVYWYVLNVGAQSEVISVFFSGNTFKHNTISEEVLAIYPFSGETVIMSMDNPGKWMLGCLNPNFRKQGMKAKLSIFVCRQEEYVDQKNEDYYDEGIPSDYIDEDNIPQPRGFSKTSRHLQLCPNATSHPEDGRLKCLEQSNHVLKENHPKNSTGPLISPGEPLSPYEPLFDILPRDAFPIEEQSPLQKQSFEEHSPAENSPLAQEVSHRDNLLLASSANLDGKALGAGTHRPTDGAGNSTSVRDLLFLVNNDIHEGINAKPLRKSPHDYEREKVMELKINPTVGLPNLLNGQNPLFPKREEAMGSDKWTDVTDRSLHVNDIENHNNKFSINLSSTEKDSLLHPDFQETNQDKHLSGKESLPSFKAAPSKASVTNSYGALNVFVEQNVTQSGSILRIPQVNSSGEGDILHPEGTPPSQLAGLGKNMSFNPEESRSKLNRESPGMTTPETKSMACQQHSHGCKRHLGKRSVNSQEVPLDEIGAQADIKAKTSSKIDERVQPLLNFLWTSNKTESSIRGPPSTGRTTGEGPIRNNGRTTASYHSLRNIIQYNLSLSPAMKNVINTTVTPHHFRTETRDHNMEVKQGLTSNVLAEGNVSEVNVLSPKNTKPAYASSPFSPPKDAPMMRQAGPETFLQAHLRKSSGDQGQTLRNESLKAIIKREEVKISLQQTPSAMFSQDLLASNQTIQEQLLKDINSSKEMNGFNDEQSEIPHSRDETAAFQGKWEEVGIPHSKDLGAQFHVKVSRTSLGVNQPAGENFSRPMKEKSEYDEYSNTEETKEDFDIYEDEQDPRMFTGKIREYYIAAVEVTWDYGGSIPSPYLRDK</sequence>
<reference evidence="3" key="1">
    <citation type="submission" date="2025-08" db="UniProtKB">
        <authorList>
            <consortium name="RefSeq"/>
        </authorList>
    </citation>
    <scope>IDENTIFICATION</scope>
</reference>
<keyword evidence="2" id="KW-1185">Reference proteome</keyword>
<organism evidence="2 3">
    <name type="scientific">Thamnophis sirtalis</name>
    <dbReference type="NCBI Taxonomy" id="35019"/>
    <lineage>
        <taxon>Eukaryota</taxon>
        <taxon>Metazoa</taxon>
        <taxon>Chordata</taxon>
        <taxon>Craniata</taxon>
        <taxon>Vertebrata</taxon>
        <taxon>Euteleostomi</taxon>
        <taxon>Lepidosauria</taxon>
        <taxon>Squamata</taxon>
        <taxon>Bifurcata</taxon>
        <taxon>Unidentata</taxon>
        <taxon>Episquamata</taxon>
        <taxon>Toxicofera</taxon>
        <taxon>Serpentes</taxon>
        <taxon>Colubroidea</taxon>
        <taxon>Colubridae</taxon>
        <taxon>Natricinae</taxon>
        <taxon>Thamnophis</taxon>
    </lineage>
</organism>
<dbReference type="AlphaFoldDB" id="A0A6I9XUC2"/>
<gene>
    <name evidence="3" type="primary">LOC106547163</name>
</gene>
<protein>
    <submittedName>
        <fullName evidence="3">Uncharacterized protein LOC106547163</fullName>
    </submittedName>
</protein>
<name>A0A6I9XUC2_9SAUR</name>
<feature type="region of interest" description="Disordered" evidence="1">
    <location>
        <begin position="204"/>
        <end position="227"/>
    </location>
</feature>
<evidence type="ECO:0000256" key="1">
    <source>
        <dbReference type="SAM" id="MobiDB-lite"/>
    </source>
</evidence>
<dbReference type="Gene3D" id="2.60.40.420">
    <property type="entry name" value="Cupredoxins - blue copper proteins"/>
    <property type="match status" value="1"/>
</dbReference>
<dbReference type="RefSeq" id="XP_013919704.1">
    <property type="nucleotide sequence ID" value="XM_014064229.1"/>
</dbReference>
<dbReference type="Proteomes" id="UP000504617">
    <property type="component" value="Unplaced"/>
</dbReference>
<dbReference type="SUPFAM" id="SSF49503">
    <property type="entry name" value="Cupredoxins"/>
    <property type="match status" value="1"/>
</dbReference>
<proteinExistence type="predicted"/>
<evidence type="ECO:0000313" key="2">
    <source>
        <dbReference type="Proteomes" id="UP000504617"/>
    </source>
</evidence>
<feature type="region of interest" description="Disordered" evidence="1">
    <location>
        <begin position="530"/>
        <end position="552"/>
    </location>
</feature>
<feature type="region of interest" description="Disordered" evidence="1">
    <location>
        <begin position="768"/>
        <end position="800"/>
    </location>
</feature>
<dbReference type="OrthoDB" id="2121828at2759"/>
<feature type="compositionally biased region" description="Polar residues" evidence="1">
    <location>
        <begin position="462"/>
        <end position="477"/>
    </location>
</feature>
<dbReference type="GeneID" id="106547163"/>
<evidence type="ECO:0000313" key="3">
    <source>
        <dbReference type="RefSeq" id="XP_013919704.1"/>
    </source>
</evidence>
<feature type="region of interest" description="Disordered" evidence="1">
    <location>
        <begin position="417"/>
        <end position="483"/>
    </location>
</feature>
<dbReference type="InterPro" id="IPR008972">
    <property type="entry name" value="Cupredoxin"/>
</dbReference>
<accession>A0A6I9XUC2</accession>
<dbReference type="KEGG" id="tsr:106547163"/>